<evidence type="ECO:0000313" key="7">
    <source>
        <dbReference type="EMBL" id="CAK1581982.1"/>
    </source>
</evidence>
<evidence type="ECO:0000256" key="3">
    <source>
        <dbReference type="ARBA" id="ARBA00022771"/>
    </source>
</evidence>
<feature type="region of interest" description="Disordered" evidence="6">
    <location>
        <begin position="41"/>
        <end position="64"/>
    </location>
</feature>
<dbReference type="AlphaFoldDB" id="A0AAV1KIN3"/>
<evidence type="ECO:0000256" key="5">
    <source>
        <dbReference type="ARBA" id="ARBA00023242"/>
    </source>
</evidence>
<dbReference type="EMBL" id="CAVLGL010000035">
    <property type="protein sequence ID" value="CAK1581982.1"/>
    <property type="molecule type" value="Genomic_DNA"/>
</dbReference>
<name>A0AAV1KIN3_9NEOP</name>
<proteinExistence type="predicted"/>
<feature type="compositionally biased region" description="Acidic residues" evidence="6">
    <location>
        <begin position="50"/>
        <end position="64"/>
    </location>
</feature>
<keyword evidence="4" id="KW-0862">Zinc</keyword>
<comment type="subcellular location">
    <subcellularLocation>
        <location evidence="1">Nucleus</location>
    </subcellularLocation>
</comment>
<sequence length="297" mass="34574">MHELDKQLPHFDSDNQHFRCFAHILNLGVQDLLKTLALHSETDNKGQEQQYEDNEDETEEDEEYAPNIADSRTAITKLHSISSKIKRSEILKRKFQSACEAAGVPSNLNPILDCPTRWNSTHDMIGFDLKVRTGIKILCTSVTELNDFQITDSEWQILEKIHKFLINFKLLSTKLGGEKYVTLPLVIVSFNLLLDKIESMVKQLDEKPNRSEVDERLILGFQAARDKMLKHYKKSNWIYCTSLILDPWHKTQTFDMTLWGKQIKTESLRKFNELHKEYKSQHSVNTSLESPRNEKKI</sequence>
<dbReference type="InterPro" id="IPR012337">
    <property type="entry name" value="RNaseH-like_sf"/>
</dbReference>
<dbReference type="SUPFAM" id="SSF53098">
    <property type="entry name" value="Ribonuclease H-like"/>
    <property type="match status" value="1"/>
</dbReference>
<dbReference type="InterPro" id="IPR052035">
    <property type="entry name" value="ZnF_BED_domain_contain"/>
</dbReference>
<dbReference type="PANTHER" id="PTHR46481">
    <property type="entry name" value="ZINC FINGER BED DOMAIN-CONTAINING PROTEIN 4"/>
    <property type="match status" value="1"/>
</dbReference>
<dbReference type="GO" id="GO:0008270">
    <property type="term" value="F:zinc ion binding"/>
    <property type="evidence" value="ECO:0007669"/>
    <property type="project" value="UniProtKB-KW"/>
</dbReference>
<evidence type="ECO:0000256" key="6">
    <source>
        <dbReference type="SAM" id="MobiDB-lite"/>
    </source>
</evidence>
<dbReference type="PANTHER" id="PTHR46481:SF10">
    <property type="entry name" value="ZINC FINGER BED DOMAIN-CONTAINING PROTEIN 39"/>
    <property type="match status" value="1"/>
</dbReference>
<keyword evidence="3" id="KW-0863">Zinc-finger</keyword>
<evidence type="ECO:0000256" key="4">
    <source>
        <dbReference type="ARBA" id="ARBA00022833"/>
    </source>
</evidence>
<dbReference type="Proteomes" id="UP001314205">
    <property type="component" value="Unassembled WGS sequence"/>
</dbReference>
<protein>
    <submittedName>
        <fullName evidence="7">Uncharacterized protein</fullName>
    </submittedName>
</protein>
<evidence type="ECO:0000313" key="8">
    <source>
        <dbReference type="Proteomes" id="UP001314205"/>
    </source>
</evidence>
<keyword evidence="8" id="KW-1185">Reference proteome</keyword>
<evidence type="ECO:0000256" key="2">
    <source>
        <dbReference type="ARBA" id="ARBA00022723"/>
    </source>
</evidence>
<dbReference type="GO" id="GO:0005634">
    <property type="term" value="C:nucleus"/>
    <property type="evidence" value="ECO:0007669"/>
    <property type="project" value="UniProtKB-SubCell"/>
</dbReference>
<reference evidence="7 8" key="1">
    <citation type="submission" date="2023-11" db="EMBL/GenBank/DDBJ databases">
        <authorList>
            <person name="Hedman E."/>
            <person name="Englund M."/>
            <person name="Stromberg M."/>
            <person name="Nyberg Akerstrom W."/>
            <person name="Nylinder S."/>
            <person name="Jareborg N."/>
            <person name="Kallberg Y."/>
            <person name="Kronander E."/>
        </authorList>
    </citation>
    <scope>NUCLEOTIDE SEQUENCE [LARGE SCALE GENOMIC DNA]</scope>
</reference>
<evidence type="ECO:0000256" key="1">
    <source>
        <dbReference type="ARBA" id="ARBA00004123"/>
    </source>
</evidence>
<keyword evidence="5" id="KW-0539">Nucleus</keyword>
<organism evidence="7 8">
    <name type="scientific">Parnassius mnemosyne</name>
    <name type="common">clouded apollo</name>
    <dbReference type="NCBI Taxonomy" id="213953"/>
    <lineage>
        <taxon>Eukaryota</taxon>
        <taxon>Metazoa</taxon>
        <taxon>Ecdysozoa</taxon>
        <taxon>Arthropoda</taxon>
        <taxon>Hexapoda</taxon>
        <taxon>Insecta</taxon>
        <taxon>Pterygota</taxon>
        <taxon>Neoptera</taxon>
        <taxon>Endopterygota</taxon>
        <taxon>Lepidoptera</taxon>
        <taxon>Glossata</taxon>
        <taxon>Ditrysia</taxon>
        <taxon>Papilionoidea</taxon>
        <taxon>Papilionidae</taxon>
        <taxon>Parnassiinae</taxon>
        <taxon>Parnassini</taxon>
        <taxon>Parnassius</taxon>
        <taxon>Driopa</taxon>
    </lineage>
</organism>
<accession>A0AAV1KIN3</accession>
<keyword evidence="2" id="KW-0479">Metal-binding</keyword>
<gene>
    <name evidence="7" type="ORF">PARMNEM_LOCUS3576</name>
</gene>
<comment type="caution">
    <text evidence="7">The sequence shown here is derived from an EMBL/GenBank/DDBJ whole genome shotgun (WGS) entry which is preliminary data.</text>
</comment>